<dbReference type="NCBIfam" id="TIGR01200">
    <property type="entry name" value="GLPGLI"/>
    <property type="match status" value="1"/>
</dbReference>
<dbReference type="RefSeq" id="WP_303686908.1">
    <property type="nucleotide sequence ID" value="NZ_CAJXYO010000002.1"/>
</dbReference>
<keyword evidence="1" id="KW-0732">Signal</keyword>
<gene>
    <name evidence="2" type="ORF">A9Q93_08090</name>
</gene>
<dbReference type="Proteomes" id="UP000196102">
    <property type="component" value="Unassembled WGS sequence"/>
</dbReference>
<reference evidence="3" key="1">
    <citation type="journal article" date="2017" name="Proc. Natl. Acad. Sci. U.S.A.">
        <title>Simulation of Deepwater Horizon oil plume reveals substrate specialization within a complex community of hydrocarbon-degraders.</title>
        <authorList>
            <person name="Hu P."/>
            <person name="Dubinsky E.A."/>
            <person name="Probst A.J."/>
            <person name="Wang J."/>
            <person name="Sieber C.M.K."/>
            <person name="Tom L.M."/>
            <person name="Gardinali P."/>
            <person name="Banfield J.F."/>
            <person name="Atlas R.M."/>
            <person name="Andersen G.L."/>
        </authorList>
    </citation>
    <scope>NUCLEOTIDE SEQUENCE [LARGE SCALE GENOMIC DNA]</scope>
</reference>
<protein>
    <recommendedName>
        <fullName evidence="4">GLPGLI family protein</fullName>
    </recommendedName>
</protein>
<feature type="signal peptide" evidence="1">
    <location>
        <begin position="1"/>
        <end position="24"/>
    </location>
</feature>
<feature type="chain" id="PRO_5012035014" description="GLPGLI family protein" evidence="1">
    <location>
        <begin position="25"/>
        <end position="288"/>
    </location>
</feature>
<proteinExistence type="predicted"/>
<organism evidence="2 3">
    <name type="scientific">Nonlabens dokdonensis</name>
    <dbReference type="NCBI Taxonomy" id="328515"/>
    <lineage>
        <taxon>Bacteria</taxon>
        <taxon>Pseudomonadati</taxon>
        <taxon>Bacteroidota</taxon>
        <taxon>Flavobacteriia</taxon>
        <taxon>Flavobacteriales</taxon>
        <taxon>Flavobacteriaceae</taxon>
        <taxon>Nonlabens</taxon>
    </lineage>
</organism>
<name>A0A1Z8AVX3_9FLAO</name>
<evidence type="ECO:0000313" key="2">
    <source>
        <dbReference type="EMBL" id="OUS14475.1"/>
    </source>
</evidence>
<comment type="caution">
    <text evidence="2">The sequence shown here is derived from an EMBL/GenBank/DDBJ whole genome shotgun (WGS) entry which is preliminary data.</text>
</comment>
<sequence length="288" mass="33078">MKNFKKSILVFMVLAFAKAYTVKAQQEITGIAHYQSKMTMEKPDDSTGMQKLDPAMRKMIEDALKTAGEAEFTLKFNRDESLYEKVQVLEAPKKPTNGMSMTIQMSGGGDTYGTTYKDLKNQTFLREDKIQGKEFLIKDKIEPLNWKVTGETKMIGKYQVMKATYTYPKEEKTEEQIKKEEESNSLLNMVEDKERVITAWFTMQIPVSNGPGIYQGLPGLILELNDGNTTILCNKIEMNPENFEIKKPKKGKKISLKDFNELQEKKMKEMQERFKGRRNGGVFIETRG</sequence>
<dbReference type="Pfam" id="PF09697">
    <property type="entry name" value="Porph_ging"/>
    <property type="match status" value="1"/>
</dbReference>
<evidence type="ECO:0000256" key="1">
    <source>
        <dbReference type="SAM" id="SignalP"/>
    </source>
</evidence>
<accession>A0A1Z8AVX3</accession>
<dbReference type="AlphaFoldDB" id="A0A1Z8AVX3"/>
<dbReference type="InterPro" id="IPR005901">
    <property type="entry name" value="GLPGLI"/>
</dbReference>
<evidence type="ECO:0008006" key="4">
    <source>
        <dbReference type="Google" id="ProtNLM"/>
    </source>
</evidence>
<evidence type="ECO:0000313" key="3">
    <source>
        <dbReference type="Proteomes" id="UP000196102"/>
    </source>
</evidence>
<dbReference type="EMBL" id="MAAX01000120">
    <property type="protein sequence ID" value="OUS14475.1"/>
    <property type="molecule type" value="Genomic_DNA"/>
</dbReference>